<dbReference type="GO" id="GO:0005737">
    <property type="term" value="C:cytoplasm"/>
    <property type="evidence" value="ECO:0007669"/>
    <property type="project" value="TreeGrafter"/>
</dbReference>
<sequence>MSVIGSLIKGIIDLGSKVKNDEAPIQLQKSTLSSLLNKAKHTEFGRHYDFEKTLMSDDTEVNFKKNVPYFDYKKINHEWWNKIHLQKEDITWPGIPSYFALTSGTTGTKSKQIPVTNTMLEDLRKTAIQQIAALANFNLPSDFFEKEILMLGSSTKLNQSKEKFYEGEISGISASNIPFWFSGYYKPGEEIAQIENWDERVLRIAKKANQWDIGAISGIPTWVELMLKKVIEYNKIKHIHEIWPNFKVYTSGGVAFQPYEKSFHQLLGKPVEVIDTYLASEGFIAFQQRPDTKAMKLSLNTGIYFEFVPFEPAYINEDGSLNKNAKSLSINEVKLNKDYVLVVSTSAGLWRYMIGDTIQFTDLKKAEIIITGRTKFFLNVAGSQLSVNKMNEAIQAVEKEFNIKVPEFSVGAVKMNGHFEHHWFIAGGKVKNEEAIKEFLDRYLKDANKNYSVARKKGLKSIQLKSLPVQVFYDWAEKSKKKGGQMKIEKVLKENKLEEFKKFVGEF</sequence>
<accession>A0A967AII7</accession>
<keyword evidence="4" id="KW-1185">Reference proteome</keyword>
<evidence type="ECO:0000259" key="2">
    <source>
        <dbReference type="Pfam" id="PF23572"/>
    </source>
</evidence>
<feature type="domain" description="GH3 C-terminal" evidence="2">
    <location>
        <begin position="391"/>
        <end position="495"/>
    </location>
</feature>
<dbReference type="AlphaFoldDB" id="A0A967AII7"/>
<dbReference type="InterPro" id="IPR055377">
    <property type="entry name" value="GH3_M"/>
</dbReference>
<comment type="caution">
    <text evidence="3">The sequence shown here is derived from an EMBL/GenBank/DDBJ whole genome shotgun (WGS) entry which is preliminary data.</text>
</comment>
<organism evidence="3 4">
    <name type="scientific">Psychroflexus maritimus</name>
    <dbReference type="NCBI Taxonomy" id="2714865"/>
    <lineage>
        <taxon>Bacteria</taxon>
        <taxon>Pseudomonadati</taxon>
        <taxon>Bacteroidota</taxon>
        <taxon>Flavobacteriia</taxon>
        <taxon>Flavobacteriales</taxon>
        <taxon>Flavobacteriaceae</taxon>
        <taxon>Psychroflexus</taxon>
    </lineage>
</organism>
<dbReference type="GO" id="GO:0016881">
    <property type="term" value="F:acid-amino acid ligase activity"/>
    <property type="evidence" value="ECO:0007669"/>
    <property type="project" value="TreeGrafter"/>
</dbReference>
<dbReference type="EMBL" id="JAANAS010000013">
    <property type="protein sequence ID" value="NGZ89009.1"/>
    <property type="molecule type" value="Genomic_DNA"/>
</dbReference>
<protein>
    <submittedName>
        <fullName evidence="3">GH3 auxin-responsive promoter family protein</fullName>
    </submittedName>
</protein>
<proteinExistence type="predicted"/>
<dbReference type="Pfam" id="PF23572">
    <property type="entry name" value="GH3_C"/>
    <property type="match status" value="1"/>
</dbReference>
<gene>
    <name evidence="3" type="ORF">G7034_01935</name>
</gene>
<dbReference type="RefSeq" id="WP_166399278.1">
    <property type="nucleotide sequence ID" value="NZ_JAANAS010000013.1"/>
</dbReference>
<dbReference type="Proteomes" id="UP000643701">
    <property type="component" value="Unassembled WGS sequence"/>
</dbReference>
<reference evidence="3" key="1">
    <citation type="submission" date="2020-03" db="EMBL/GenBank/DDBJ databases">
        <title>Psychroflexus Maritimus sp. nov., isolate from marine sediment.</title>
        <authorList>
            <person name="Zhong Y.-L."/>
        </authorList>
    </citation>
    <scope>NUCLEOTIDE SEQUENCE</scope>
    <source>
        <strain evidence="3">C1</strain>
    </source>
</reference>
<evidence type="ECO:0000259" key="1">
    <source>
        <dbReference type="Pfam" id="PF23571"/>
    </source>
</evidence>
<dbReference type="PANTHER" id="PTHR31901">
    <property type="entry name" value="GH3 DOMAIN-CONTAINING PROTEIN"/>
    <property type="match status" value="1"/>
</dbReference>
<evidence type="ECO:0000313" key="4">
    <source>
        <dbReference type="Proteomes" id="UP000643701"/>
    </source>
</evidence>
<dbReference type="Pfam" id="PF23571">
    <property type="entry name" value="GH3_M"/>
    <property type="match status" value="1"/>
</dbReference>
<name>A0A967AII7_9FLAO</name>
<feature type="domain" description="GH3 middle" evidence="1">
    <location>
        <begin position="299"/>
        <end position="364"/>
    </location>
</feature>
<dbReference type="InterPro" id="IPR004993">
    <property type="entry name" value="GH3"/>
</dbReference>
<dbReference type="Pfam" id="PF03321">
    <property type="entry name" value="GH3"/>
    <property type="match status" value="1"/>
</dbReference>
<evidence type="ECO:0000313" key="3">
    <source>
        <dbReference type="EMBL" id="NGZ89009.1"/>
    </source>
</evidence>
<dbReference type="PANTHER" id="PTHR31901:SF9">
    <property type="entry name" value="GH3 DOMAIN-CONTAINING PROTEIN"/>
    <property type="match status" value="1"/>
</dbReference>
<dbReference type="InterPro" id="IPR055378">
    <property type="entry name" value="GH3_C"/>
</dbReference>